<keyword evidence="7" id="KW-1185">Reference proteome</keyword>
<keyword evidence="5" id="KW-0812">Transmembrane</keyword>
<name>A0A1X0NVY9_9TRYP</name>
<gene>
    <name evidence="6" type="ORF">TM35_000171620</name>
</gene>
<dbReference type="InterPro" id="IPR045316">
    <property type="entry name" value="Msc2-like"/>
</dbReference>
<dbReference type="PANTHER" id="PTHR45755">
    <property type="match status" value="1"/>
</dbReference>
<feature type="transmembrane region" description="Helical" evidence="5">
    <location>
        <begin position="20"/>
        <end position="40"/>
    </location>
</feature>
<evidence type="ECO:0000313" key="6">
    <source>
        <dbReference type="EMBL" id="ORC88290.1"/>
    </source>
</evidence>
<organism evidence="6 7">
    <name type="scientific">Trypanosoma theileri</name>
    <dbReference type="NCBI Taxonomy" id="67003"/>
    <lineage>
        <taxon>Eukaryota</taxon>
        <taxon>Discoba</taxon>
        <taxon>Euglenozoa</taxon>
        <taxon>Kinetoplastea</taxon>
        <taxon>Metakinetoplastina</taxon>
        <taxon>Trypanosomatida</taxon>
        <taxon>Trypanosomatidae</taxon>
        <taxon>Trypanosoma</taxon>
    </lineage>
</organism>
<protein>
    <submittedName>
        <fullName evidence="6">Uncharacterized protein</fullName>
    </submittedName>
</protein>
<dbReference type="EMBL" id="NBCO01000017">
    <property type="protein sequence ID" value="ORC88290.1"/>
    <property type="molecule type" value="Genomic_DNA"/>
</dbReference>
<evidence type="ECO:0000256" key="5">
    <source>
        <dbReference type="SAM" id="Phobius"/>
    </source>
</evidence>
<feature type="compositionally biased region" description="Low complexity" evidence="4">
    <location>
        <begin position="200"/>
        <end position="209"/>
    </location>
</feature>
<dbReference type="RefSeq" id="XP_028882356.1">
    <property type="nucleotide sequence ID" value="XM_029026241.1"/>
</dbReference>
<dbReference type="AlphaFoldDB" id="A0A1X0NVY9"/>
<feature type="transmembrane region" description="Helical" evidence="5">
    <location>
        <begin position="122"/>
        <end position="143"/>
    </location>
</feature>
<feature type="region of interest" description="Disordered" evidence="4">
    <location>
        <begin position="374"/>
        <end position="433"/>
    </location>
</feature>
<keyword evidence="5" id="KW-0472">Membrane</keyword>
<keyword evidence="2" id="KW-0813">Transport</keyword>
<comment type="caution">
    <text evidence="6">The sequence shown here is derived from an EMBL/GenBank/DDBJ whole genome shotgun (WGS) entry which is preliminary data.</text>
</comment>
<sequence>MIWEAVSFFTLKVKPYVGRLRHISIVFFILWIVDLFLSIYCESLVLNVNAYIVFNVWVSLAGAAMLHHYSSSSLTLPEKVGTKSLQVTPRGNNRVKSRETSPLRVSVAAEITEGFCFGVNRLHVLICFGAAVFVVFGCLALIGESLHHALHPPDTSPLLLLTVGIAHVLLFTYYAAEIDAYDHISGQPRTLTALRSSFANTTNTTSSSNTRKETTVSPTGVHPAANANAARRSLWSSLQVAAARAAGPLVCVVSCLILWMGGQPLWALVAVLLLAAHTAVRAVASARAMAALLLNNVVQQPADVAACERALRAVRLTDGVLLVQSSIVWEVAPGERMALVRLRITSDADPAAVSAAARSILAGIATHVFVEARTTQDDEDDDDDENSGNDSYSSSAHHHHHSHSHSHAHSHSHVHHNGEGHDHDHDHSHEHHGECTLEMEHLTGMNEDLSSIGRSGGEVASSASIGGEMMSFPQPPKMSAADHTEQQTRLRGAAVGGNLHTTKATKSFNVVPPPFPKPPI</sequence>
<feature type="transmembrane region" description="Helical" evidence="5">
    <location>
        <begin position="46"/>
        <end position="66"/>
    </location>
</feature>
<feature type="transmembrane region" description="Helical" evidence="5">
    <location>
        <begin position="265"/>
        <end position="284"/>
    </location>
</feature>
<evidence type="ECO:0000256" key="2">
    <source>
        <dbReference type="ARBA" id="ARBA00022448"/>
    </source>
</evidence>
<reference evidence="6 7" key="1">
    <citation type="submission" date="2017-03" db="EMBL/GenBank/DDBJ databases">
        <title>An alternative strategy for trypanosome survival in the mammalian bloodstream revealed through genome and transcriptome analysis of the ubiquitous bovine parasite Trypanosoma (Megatrypanum) theileri.</title>
        <authorList>
            <person name="Kelly S."/>
            <person name="Ivens A."/>
            <person name="Mott A."/>
            <person name="O'Neill E."/>
            <person name="Emms D."/>
            <person name="Macleod O."/>
            <person name="Voorheis P."/>
            <person name="Matthews J."/>
            <person name="Matthews K."/>
            <person name="Carrington M."/>
        </authorList>
    </citation>
    <scope>NUCLEOTIDE SEQUENCE [LARGE SCALE GENOMIC DNA]</scope>
    <source>
        <strain evidence="6">Edinburgh</strain>
    </source>
</reference>
<feature type="compositionally biased region" description="Acidic residues" evidence="4">
    <location>
        <begin position="377"/>
        <end position="387"/>
    </location>
</feature>
<evidence type="ECO:0000256" key="4">
    <source>
        <dbReference type="SAM" id="MobiDB-lite"/>
    </source>
</evidence>
<dbReference type="GO" id="GO:0005794">
    <property type="term" value="C:Golgi apparatus"/>
    <property type="evidence" value="ECO:0007669"/>
    <property type="project" value="TreeGrafter"/>
</dbReference>
<feature type="region of interest" description="Disordered" evidence="4">
    <location>
        <begin position="200"/>
        <end position="222"/>
    </location>
</feature>
<comment type="similarity">
    <text evidence="1">Belongs to the cation diffusion facilitator (CDF) transporter (TC 2.A.4) family. SLC30A subfamily.</text>
</comment>
<dbReference type="PANTHER" id="PTHR45755:SF4">
    <property type="entry name" value="ZINC TRANSPORTER 7"/>
    <property type="match status" value="1"/>
</dbReference>
<keyword evidence="3" id="KW-0406">Ion transport</keyword>
<feature type="compositionally biased region" description="Basic and acidic residues" evidence="4">
    <location>
        <begin position="416"/>
        <end position="433"/>
    </location>
</feature>
<dbReference type="GO" id="GO:0005385">
    <property type="term" value="F:zinc ion transmembrane transporter activity"/>
    <property type="evidence" value="ECO:0007669"/>
    <property type="project" value="InterPro"/>
</dbReference>
<dbReference type="Proteomes" id="UP000192257">
    <property type="component" value="Unassembled WGS sequence"/>
</dbReference>
<evidence type="ECO:0000313" key="7">
    <source>
        <dbReference type="Proteomes" id="UP000192257"/>
    </source>
</evidence>
<feature type="transmembrane region" description="Helical" evidence="5">
    <location>
        <begin position="155"/>
        <end position="176"/>
    </location>
</feature>
<evidence type="ECO:0000256" key="1">
    <source>
        <dbReference type="ARBA" id="ARBA00008873"/>
    </source>
</evidence>
<dbReference type="GeneID" id="39986021"/>
<keyword evidence="5" id="KW-1133">Transmembrane helix</keyword>
<feature type="compositionally biased region" description="Basic residues" evidence="4">
    <location>
        <begin position="396"/>
        <end position="415"/>
    </location>
</feature>
<proteinExistence type="inferred from homology"/>
<dbReference type="OrthoDB" id="266076at2759"/>
<feature type="transmembrane region" description="Helical" evidence="5">
    <location>
        <begin position="241"/>
        <end position="259"/>
    </location>
</feature>
<dbReference type="STRING" id="67003.A0A1X0NVY9"/>
<accession>A0A1X0NVY9</accession>
<dbReference type="VEuPathDB" id="TriTrypDB:TM35_000171620"/>
<dbReference type="GO" id="GO:0006882">
    <property type="term" value="P:intracellular zinc ion homeostasis"/>
    <property type="evidence" value="ECO:0007669"/>
    <property type="project" value="InterPro"/>
</dbReference>
<evidence type="ECO:0000256" key="3">
    <source>
        <dbReference type="ARBA" id="ARBA00023065"/>
    </source>
</evidence>